<dbReference type="AlphaFoldDB" id="A0A834B056"/>
<dbReference type="EMBL" id="JABVXQ010000003">
    <property type="protein sequence ID" value="KAF6120149.1"/>
    <property type="molecule type" value="Genomic_DNA"/>
</dbReference>
<reference evidence="2 3" key="1">
    <citation type="journal article" date="2020" name="Nature">
        <title>Six reference-quality genomes reveal evolution of bat adaptations.</title>
        <authorList>
            <person name="Jebb D."/>
            <person name="Huang Z."/>
            <person name="Pippel M."/>
            <person name="Hughes G.M."/>
            <person name="Lavrichenko K."/>
            <person name="Devanna P."/>
            <person name="Winkler S."/>
            <person name="Jermiin L.S."/>
            <person name="Skirmuntt E.C."/>
            <person name="Katzourakis A."/>
            <person name="Burkitt-Gray L."/>
            <person name="Ray D.A."/>
            <person name="Sullivan K.A.M."/>
            <person name="Roscito J.G."/>
            <person name="Kirilenko B.M."/>
            <person name="Davalos L.M."/>
            <person name="Corthals A.P."/>
            <person name="Power M.L."/>
            <person name="Jones G."/>
            <person name="Ransome R.D."/>
            <person name="Dechmann D.K.N."/>
            <person name="Locatelli A.G."/>
            <person name="Puechmaille S.J."/>
            <person name="Fedrigo O."/>
            <person name="Jarvis E.D."/>
            <person name="Hiller M."/>
            <person name="Vernes S.C."/>
            <person name="Myers E.W."/>
            <person name="Teeling E.C."/>
        </authorList>
    </citation>
    <scope>NUCLEOTIDE SEQUENCE [LARGE SCALE GENOMIC DNA]</scope>
    <source>
        <strain evidence="2">Bat1K_MPI-CBG_1</strain>
    </source>
</reference>
<name>A0A834B056_9CHIR</name>
<feature type="compositionally biased region" description="Basic residues" evidence="1">
    <location>
        <begin position="1"/>
        <end position="12"/>
    </location>
</feature>
<accession>A0A834B056</accession>
<proteinExistence type="predicted"/>
<gene>
    <name evidence="2" type="ORF">HJG60_012432</name>
</gene>
<evidence type="ECO:0000313" key="2">
    <source>
        <dbReference type="EMBL" id="KAF6120149.1"/>
    </source>
</evidence>
<evidence type="ECO:0000313" key="3">
    <source>
        <dbReference type="Proteomes" id="UP000664940"/>
    </source>
</evidence>
<feature type="region of interest" description="Disordered" evidence="1">
    <location>
        <begin position="1"/>
        <end position="24"/>
    </location>
</feature>
<dbReference type="Proteomes" id="UP000664940">
    <property type="component" value="Unassembled WGS sequence"/>
</dbReference>
<evidence type="ECO:0000256" key="1">
    <source>
        <dbReference type="SAM" id="MobiDB-lite"/>
    </source>
</evidence>
<comment type="caution">
    <text evidence="2">The sequence shown here is derived from an EMBL/GenBank/DDBJ whole genome shotgun (WGS) entry which is preliminary data.</text>
</comment>
<feature type="compositionally biased region" description="Polar residues" evidence="1">
    <location>
        <begin position="14"/>
        <end position="24"/>
    </location>
</feature>
<protein>
    <submittedName>
        <fullName evidence="2">Leucine rich repeats and IQ motif containing 1</fullName>
    </submittedName>
</protein>
<sequence>MMNSIKKRKCGKRNLNNMRSLLET</sequence>
<organism evidence="2 3">
    <name type="scientific">Phyllostomus discolor</name>
    <name type="common">pale spear-nosed bat</name>
    <dbReference type="NCBI Taxonomy" id="89673"/>
    <lineage>
        <taxon>Eukaryota</taxon>
        <taxon>Metazoa</taxon>
        <taxon>Chordata</taxon>
        <taxon>Craniata</taxon>
        <taxon>Vertebrata</taxon>
        <taxon>Euteleostomi</taxon>
        <taxon>Mammalia</taxon>
        <taxon>Eutheria</taxon>
        <taxon>Laurasiatheria</taxon>
        <taxon>Chiroptera</taxon>
        <taxon>Yangochiroptera</taxon>
        <taxon>Phyllostomidae</taxon>
        <taxon>Phyllostominae</taxon>
        <taxon>Phyllostomus</taxon>
    </lineage>
</organism>